<dbReference type="SUPFAM" id="SSF90123">
    <property type="entry name" value="ABC transporter transmembrane region"/>
    <property type="match status" value="1"/>
</dbReference>
<dbReference type="AlphaFoldDB" id="A0A1H0MKA1"/>
<organism evidence="12 13">
    <name type="scientific">Clostridium gasigenes</name>
    <dbReference type="NCBI Taxonomy" id="94869"/>
    <lineage>
        <taxon>Bacteria</taxon>
        <taxon>Bacillati</taxon>
        <taxon>Bacillota</taxon>
        <taxon>Clostridia</taxon>
        <taxon>Eubacteriales</taxon>
        <taxon>Clostridiaceae</taxon>
        <taxon>Clostridium</taxon>
    </lineage>
</organism>
<feature type="transmembrane region" description="Helical" evidence="9">
    <location>
        <begin position="51"/>
        <end position="72"/>
    </location>
</feature>
<dbReference type="GO" id="GO:0005886">
    <property type="term" value="C:plasma membrane"/>
    <property type="evidence" value="ECO:0007669"/>
    <property type="project" value="UniProtKB-SubCell"/>
</dbReference>
<evidence type="ECO:0000259" key="10">
    <source>
        <dbReference type="PROSITE" id="PS50893"/>
    </source>
</evidence>
<dbReference type="Gene3D" id="1.20.1560.10">
    <property type="entry name" value="ABC transporter type 1, transmembrane domain"/>
    <property type="match status" value="1"/>
</dbReference>
<dbReference type="PROSITE" id="PS00211">
    <property type="entry name" value="ABC_TRANSPORTER_1"/>
    <property type="match status" value="1"/>
</dbReference>
<dbReference type="SMART" id="SM00382">
    <property type="entry name" value="AAA"/>
    <property type="match status" value="1"/>
</dbReference>
<dbReference type="Proteomes" id="UP000198597">
    <property type="component" value="Unassembled WGS sequence"/>
</dbReference>
<gene>
    <name evidence="12" type="ORF">SAMN04488529_101490</name>
</gene>
<dbReference type="InterPro" id="IPR017871">
    <property type="entry name" value="ABC_transporter-like_CS"/>
</dbReference>
<keyword evidence="8 9" id="KW-0472">Membrane</keyword>
<feature type="transmembrane region" description="Helical" evidence="9">
    <location>
        <begin position="155"/>
        <end position="173"/>
    </location>
</feature>
<keyword evidence="7 9" id="KW-1133">Transmembrane helix</keyword>
<evidence type="ECO:0000259" key="11">
    <source>
        <dbReference type="PROSITE" id="PS50929"/>
    </source>
</evidence>
<evidence type="ECO:0000256" key="2">
    <source>
        <dbReference type="ARBA" id="ARBA00022448"/>
    </source>
</evidence>
<evidence type="ECO:0000256" key="5">
    <source>
        <dbReference type="ARBA" id="ARBA00022741"/>
    </source>
</evidence>
<dbReference type="InterPro" id="IPR003439">
    <property type="entry name" value="ABC_transporter-like_ATP-bd"/>
</dbReference>
<dbReference type="FunFam" id="3.40.50.300:FF:000221">
    <property type="entry name" value="Multidrug ABC transporter ATP-binding protein"/>
    <property type="match status" value="1"/>
</dbReference>
<evidence type="ECO:0000256" key="6">
    <source>
        <dbReference type="ARBA" id="ARBA00022840"/>
    </source>
</evidence>
<dbReference type="Pfam" id="PF00005">
    <property type="entry name" value="ABC_tran"/>
    <property type="match status" value="1"/>
</dbReference>
<dbReference type="InterPro" id="IPR039421">
    <property type="entry name" value="Type_1_exporter"/>
</dbReference>
<dbReference type="GO" id="GO:0016887">
    <property type="term" value="F:ATP hydrolysis activity"/>
    <property type="evidence" value="ECO:0007669"/>
    <property type="project" value="InterPro"/>
</dbReference>
<keyword evidence="2" id="KW-0813">Transport</keyword>
<evidence type="ECO:0000256" key="3">
    <source>
        <dbReference type="ARBA" id="ARBA00022475"/>
    </source>
</evidence>
<keyword evidence="4 9" id="KW-0812">Transmembrane</keyword>
<evidence type="ECO:0000256" key="8">
    <source>
        <dbReference type="ARBA" id="ARBA00023136"/>
    </source>
</evidence>
<keyword evidence="5" id="KW-0547">Nucleotide-binding</keyword>
<feature type="transmembrane region" description="Helical" evidence="9">
    <location>
        <begin position="245"/>
        <end position="263"/>
    </location>
</feature>
<dbReference type="PANTHER" id="PTHR43394:SF1">
    <property type="entry name" value="ATP-BINDING CASSETTE SUB-FAMILY B MEMBER 10, MITOCHONDRIAL"/>
    <property type="match status" value="1"/>
</dbReference>
<evidence type="ECO:0000256" key="7">
    <source>
        <dbReference type="ARBA" id="ARBA00022989"/>
    </source>
</evidence>
<proteinExistence type="predicted"/>
<keyword evidence="3" id="KW-1003">Cell membrane</keyword>
<dbReference type="InterPro" id="IPR011527">
    <property type="entry name" value="ABC1_TM_dom"/>
</dbReference>
<protein>
    <submittedName>
        <fullName evidence="12">ATP-binding cassette, subfamily B</fullName>
    </submittedName>
</protein>
<dbReference type="EMBL" id="FNJM01000001">
    <property type="protein sequence ID" value="SDO80797.1"/>
    <property type="molecule type" value="Genomic_DNA"/>
</dbReference>
<dbReference type="RefSeq" id="WP_089965423.1">
    <property type="nucleotide sequence ID" value="NZ_FNJM01000001.1"/>
</dbReference>
<keyword evidence="6 12" id="KW-0067">ATP-binding</keyword>
<keyword evidence="13" id="KW-1185">Reference proteome</keyword>
<dbReference type="STRING" id="94869.SAMN04488529_101490"/>
<dbReference type="PANTHER" id="PTHR43394">
    <property type="entry name" value="ATP-DEPENDENT PERMEASE MDL1, MITOCHONDRIAL"/>
    <property type="match status" value="1"/>
</dbReference>
<evidence type="ECO:0000313" key="13">
    <source>
        <dbReference type="Proteomes" id="UP000198597"/>
    </source>
</evidence>
<feature type="domain" description="ABC transmembrane type-1" evidence="11">
    <location>
        <begin position="16"/>
        <end position="298"/>
    </location>
</feature>
<evidence type="ECO:0000256" key="4">
    <source>
        <dbReference type="ARBA" id="ARBA00022692"/>
    </source>
</evidence>
<dbReference type="GO" id="GO:0015421">
    <property type="term" value="F:ABC-type oligopeptide transporter activity"/>
    <property type="evidence" value="ECO:0007669"/>
    <property type="project" value="TreeGrafter"/>
</dbReference>
<sequence>MFRVLKYVLRHKVSLIIGSLSMILIIGIDLCVPYLQKIFLDEGITGGDTTVIIPIIVAFLLISIVKAILGYLKEYLYDITSSEVHAEIKKDIFNHIQGLEFKYFDEMNTGELMTRIGEDAENIWQTIGFGLRLFVENILYFVLSTIILFYLNWKLALACVVIMIPIGFIAIKLEKKFGECYGKISDKTAEINTTAQENIAGVRLVKAFAREKHEVTKFLKMNRSYYDLNIQQAKIVGKYFPPIEFLTNISLVIMIILGGYFVINEEITLGVLVAFSGYIWNLIWPMRMLGYLTDILSRNSASAKKIFAIIDRESKVVSKKYGYEAKSIKGEIEFKNVTFKYNDIDVLKDINLIVPSGSTVAIMGTTGSGKSTLINLIGRYYDVYKGEVLVDKVNVKDYNLNMLRSHMAIVPQDTFLFSDSIINNIKFSSDKASEEDVINICRAACCLDFIENLEEGFNSEIGERGLGLSGGQKQRIAIARALLRDASLLILDDSTSALDTETEQTLLTNLNNREKTCTTFIIAHRISAVKNADIIIYIEDGQIKEKGNHKELLQKKGAYYDIYCEQFKDFETIKKEVI</sequence>
<evidence type="ECO:0000256" key="9">
    <source>
        <dbReference type="SAM" id="Phobius"/>
    </source>
</evidence>
<dbReference type="InterPro" id="IPR003593">
    <property type="entry name" value="AAA+_ATPase"/>
</dbReference>
<name>A0A1H0MKA1_9CLOT</name>
<feature type="domain" description="ABC transporter" evidence="10">
    <location>
        <begin position="332"/>
        <end position="565"/>
    </location>
</feature>
<feature type="transmembrane region" description="Helical" evidence="9">
    <location>
        <begin position="269"/>
        <end position="289"/>
    </location>
</feature>
<dbReference type="SUPFAM" id="SSF52540">
    <property type="entry name" value="P-loop containing nucleoside triphosphate hydrolases"/>
    <property type="match status" value="1"/>
</dbReference>
<dbReference type="InterPro" id="IPR027417">
    <property type="entry name" value="P-loop_NTPase"/>
</dbReference>
<dbReference type="Pfam" id="PF00664">
    <property type="entry name" value="ABC_membrane"/>
    <property type="match status" value="1"/>
</dbReference>
<dbReference type="PROSITE" id="PS50893">
    <property type="entry name" value="ABC_TRANSPORTER_2"/>
    <property type="match status" value="1"/>
</dbReference>
<feature type="transmembrane region" description="Helical" evidence="9">
    <location>
        <begin position="12"/>
        <end position="35"/>
    </location>
</feature>
<dbReference type="GO" id="GO:0005524">
    <property type="term" value="F:ATP binding"/>
    <property type="evidence" value="ECO:0007669"/>
    <property type="project" value="UniProtKB-KW"/>
</dbReference>
<dbReference type="CDD" id="cd18542">
    <property type="entry name" value="ABC_6TM_YknU_like"/>
    <property type="match status" value="1"/>
</dbReference>
<reference evidence="12 13" key="1">
    <citation type="submission" date="2016-10" db="EMBL/GenBank/DDBJ databases">
        <authorList>
            <person name="de Groot N.N."/>
        </authorList>
    </citation>
    <scope>NUCLEOTIDE SEQUENCE [LARGE SCALE GENOMIC DNA]</scope>
    <source>
        <strain evidence="12 13">DSM 12272</strain>
    </source>
</reference>
<dbReference type="Gene3D" id="3.40.50.300">
    <property type="entry name" value="P-loop containing nucleotide triphosphate hydrolases"/>
    <property type="match status" value="1"/>
</dbReference>
<dbReference type="OrthoDB" id="9762778at2"/>
<dbReference type="InterPro" id="IPR036640">
    <property type="entry name" value="ABC1_TM_sf"/>
</dbReference>
<evidence type="ECO:0000256" key="1">
    <source>
        <dbReference type="ARBA" id="ARBA00004651"/>
    </source>
</evidence>
<evidence type="ECO:0000313" key="12">
    <source>
        <dbReference type="EMBL" id="SDO80797.1"/>
    </source>
</evidence>
<accession>A0A1H0MKA1</accession>
<dbReference type="PROSITE" id="PS50929">
    <property type="entry name" value="ABC_TM1F"/>
    <property type="match status" value="1"/>
</dbReference>
<comment type="subcellular location">
    <subcellularLocation>
        <location evidence="1">Cell membrane</location>
        <topology evidence="1">Multi-pass membrane protein</topology>
    </subcellularLocation>
</comment>